<evidence type="ECO:0000313" key="2">
    <source>
        <dbReference type="Proteomes" id="UP000193467"/>
    </source>
</evidence>
<dbReference type="Proteomes" id="UP000193467">
    <property type="component" value="Unassembled WGS sequence"/>
</dbReference>
<proteinExistence type="predicted"/>
<dbReference type="OrthoDB" id="2524267at2759"/>
<comment type="caution">
    <text evidence="1">The sequence shown here is derived from an EMBL/GenBank/DDBJ whole genome shotgun (WGS) entry which is preliminary data.</text>
</comment>
<dbReference type="EMBL" id="MCGR01000030">
    <property type="protein sequence ID" value="ORY78072.1"/>
    <property type="molecule type" value="Genomic_DNA"/>
</dbReference>
<dbReference type="AlphaFoldDB" id="A0A1Y2F2H8"/>
<organism evidence="1 2">
    <name type="scientific">Leucosporidium creatinivorum</name>
    <dbReference type="NCBI Taxonomy" id="106004"/>
    <lineage>
        <taxon>Eukaryota</taxon>
        <taxon>Fungi</taxon>
        <taxon>Dikarya</taxon>
        <taxon>Basidiomycota</taxon>
        <taxon>Pucciniomycotina</taxon>
        <taxon>Microbotryomycetes</taxon>
        <taxon>Leucosporidiales</taxon>
        <taxon>Leucosporidium</taxon>
    </lineage>
</organism>
<name>A0A1Y2F2H8_9BASI</name>
<reference evidence="1 2" key="1">
    <citation type="submission" date="2016-07" db="EMBL/GenBank/DDBJ databases">
        <title>Pervasive Adenine N6-methylation of Active Genes in Fungi.</title>
        <authorList>
            <consortium name="DOE Joint Genome Institute"/>
            <person name="Mondo S.J."/>
            <person name="Dannebaum R.O."/>
            <person name="Kuo R.C."/>
            <person name="Labutti K."/>
            <person name="Haridas S."/>
            <person name="Kuo A."/>
            <person name="Salamov A."/>
            <person name="Ahrendt S.R."/>
            <person name="Lipzen A."/>
            <person name="Sullivan W."/>
            <person name="Andreopoulos W.B."/>
            <person name="Clum A."/>
            <person name="Lindquist E."/>
            <person name="Daum C."/>
            <person name="Ramamoorthy G.K."/>
            <person name="Gryganskyi A."/>
            <person name="Culley D."/>
            <person name="Magnuson J.K."/>
            <person name="James T.Y."/>
            <person name="O'Malley M.A."/>
            <person name="Stajich J.E."/>
            <person name="Spatafora J.W."/>
            <person name="Visel A."/>
            <person name="Grigoriev I.V."/>
        </authorList>
    </citation>
    <scope>NUCLEOTIDE SEQUENCE [LARGE SCALE GENOMIC DNA]</scope>
    <source>
        <strain evidence="1 2">62-1032</strain>
    </source>
</reference>
<accession>A0A1Y2F2H8</accession>
<dbReference type="InParanoid" id="A0A1Y2F2H8"/>
<protein>
    <submittedName>
        <fullName evidence="1">Uncharacterized protein</fullName>
    </submittedName>
</protein>
<evidence type="ECO:0000313" key="1">
    <source>
        <dbReference type="EMBL" id="ORY78072.1"/>
    </source>
</evidence>
<sequence>MDPTQASAPRLPNELLLRMVHFAASPTEKQGRDESYLAAQQTLCRLSLVNRTLAGICRPLAWHHFVSSSENDFIESGLAHLYRTTSIQGFVKDLVWSISWTFNRMSLLILPVLVNLTSLSLTAHETSDLEVPKGITDLLPRLKHLERLELIYYDGFQDPGFSLGAALPSLRSWIVETFSANEAFQDVSHQLGALKSFEGPLQLWVNQVARLEPHSSLGFEVLRFSVELLYTSSPPAGSVVLDAGTAELLRLLRSSPFSTSGPAFRLTGPNEAADNAARAALEPGITEVPHLTISAYRTERYGPQHPYMPVHYLGKDETNAVLPFSAILGSFPNLADLELHNEPLHPPLDSFIDAQSIEDHPSLKQLF</sequence>
<keyword evidence="2" id="KW-1185">Reference proteome</keyword>
<gene>
    <name evidence="1" type="ORF">BCR35DRAFT_332451</name>
</gene>